<dbReference type="InParanoid" id="A0A0N1INQ8"/>
<dbReference type="STRING" id="76193.A0A0N1INQ8"/>
<feature type="region of interest" description="Disordered" evidence="1">
    <location>
        <begin position="97"/>
        <end position="148"/>
    </location>
</feature>
<dbReference type="Proteomes" id="UP000053240">
    <property type="component" value="Unassembled WGS sequence"/>
</dbReference>
<organism evidence="2 3">
    <name type="scientific">Papilio machaon</name>
    <name type="common">Old World swallowtail butterfly</name>
    <dbReference type="NCBI Taxonomy" id="76193"/>
    <lineage>
        <taxon>Eukaryota</taxon>
        <taxon>Metazoa</taxon>
        <taxon>Ecdysozoa</taxon>
        <taxon>Arthropoda</taxon>
        <taxon>Hexapoda</taxon>
        <taxon>Insecta</taxon>
        <taxon>Pterygota</taxon>
        <taxon>Neoptera</taxon>
        <taxon>Endopterygota</taxon>
        <taxon>Lepidoptera</taxon>
        <taxon>Glossata</taxon>
        <taxon>Ditrysia</taxon>
        <taxon>Papilionoidea</taxon>
        <taxon>Papilionidae</taxon>
        <taxon>Papilioninae</taxon>
        <taxon>Papilio</taxon>
    </lineage>
</organism>
<evidence type="ECO:0000313" key="2">
    <source>
        <dbReference type="EMBL" id="KPJ10823.1"/>
    </source>
</evidence>
<keyword evidence="3" id="KW-1185">Reference proteome</keyword>
<name>A0A0N1INQ8_PAPMA</name>
<reference evidence="2 3" key="1">
    <citation type="journal article" date="2015" name="Nat. Commun.">
        <title>Outbred genome sequencing and CRISPR/Cas9 gene editing in butterflies.</title>
        <authorList>
            <person name="Li X."/>
            <person name="Fan D."/>
            <person name="Zhang W."/>
            <person name="Liu G."/>
            <person name="Zhang L."/>
            <person name="Zhao L."/>
            <person name="Fang X."/>
            <person name="Chen L."/>
            <person name="Dong Y."/>
            <person name="Chen Y."/>
            <person name="Ding Y."/>
            <person name="Zhao R."/>
            <person name="Feng M."/>
            <person name="Zhu Y."/>
            <person name="Feng Y."/>
            <person name="Jiang X."/>
            <person name="Zhu D."/>
            <person name="Xiang H."/>
            <person name="Feng X."/>
            <person name="Li S."/>
            <person name="Wang J."/>
            <person name="Zhang G."/>
            <person name="Kronforst M.R."/>
            <person name="Wang W."/>
        </authorList>
    </citation>
    <scope>NUCLEOTIDE SEQUENCE [LARGE SCALE GENOMIC DNA]</scope>
    <source>
        <strain evidence="2">Ya'a_city_454_Pm</strain>
        <tissue evidence="2">Whole body</tissue>
    </source>
</reference>
<evidence type="ECO:0000256" key="1">
    <source>
        <dbReference type="SAM" id="MobiDB-lite"/>
    </source>
</evidence>
<feature type="compositionally biased region" description="Polar residues" evidence="1">
    <location>
        <begin position="98"/>
        <end position="115"/>
    </location>
</feature>
<evidence type="ECO:0000313" key="3">
    <source>
        <dbReference type="Proteomes" id="UP000053240"/>
    </source>
</evidence>
<sequence>MANQVPSSPQVQQTMTSTQNLTNSVQGISLNTPNISTQVALDNAIASIMNSPTSTSGVQVISSGISIPSQSISQTPTSTALSNALLKSVTLVKRNIGDTATGNETPCRNEVQTTHESAESEPLQSPKMAENLPSPSLKKSLFKKGNEDGRDKVLETVNFEQKFSTLPQFKPEACSPGAMRRIVEE</sequence>
<accession>A0A0N1INQ8</accession>
<dbReference type="EMBL" id="KQ460903">
    <property type="protein sequence ID" value="KPJ10823.1"/>
    <property type="molecule type" value="Genomic_DNA"/>
</dbReference>
<protein>
    <submittedName>
        <fullName evidence="2">Uncharacterized protein</fullName>
    </submittedName>
</protein>
<gene>
    <name evidence="2" type="ORF">RR48_00630</name>
</gene>
<dbReference type="AlphaFoldDB" id="A0A0N1INQ8"/>
<proteinExistence type="predicted"/>